<dbReference type="AlphaFoldDB" id="A0A368LPK1"/>
<feature type="transmembrane region" description="Helical" evidence="7">
    <location>
        <begin position="193"/>
        <end position="214"/>
    </location>
</feature>
<comment type="subcellular location">
    <subcellularLocation>
        <location evidence="1">Cell membrane</location>
        <topology evidence="1">Multi-pass membrane protein</topology>
    </subcellularLocation>
</comment>
<feature type="transmembrane region" description="Helical" evidence="7">
    <location>
        <begin position="288"/>
        <end position="309"/>
    </location>
</feature>
<feature type="transmembrane region" description="Helical" evidence="7">
    <location>
        <begin position="149"/>
        <end position="172"/>
    </location>
</feature>
<comment type="similarity">
    <text evidence="2">Belongs to the chromate ion transporter (CHR) (TC 2.A.51) family.</text>
</comment>
<dbReference type="PANTHER" id="PTHR33567:SF3">
    <property type="entry name" value="CHROMATE ION TRANSPORTER (EUROFUNG)"/>
    <property type="match status" value="1"/>
</dbReference>
<feature type="transmembrane region" description="Helical" evidence="7">
    <location>
        <begin position="321"/>
        <end position="339"/>
    </location>
</feature>
<comment type="caution">
    <text evidence="8">The sequence shown here is derived from an EMBL/GenBank/DDBJ whole genome shotgun (WGS) entry which is preliminary data.</text>
</comment>
<evidence type="ECO:0000256" key="5">
    <source>
        <dbReference type="ARBA" id="ARBA00022989"/>
    </source>
</evidence>
<evidence type="ECO:0000256" key="4">
    <source>
        <dbReference type="ARBA" id="ARBA00022692"/>
    </source>
</evidence>
<dbReference type="PANTHER" id="PTHR33567">
    <property type="entry name" value="CHROMATE ION TRANSPORTER (EUROFUNG)"/>
    <property type="match status" value="1"/>
</dbReference>
<dbReference type="GO" id="GO:0015109">
    <property type="term" value="F:chromate transmembrane transporter activity"/>
    <property type="evidence" value="ECO:0007669"/>
    <property type="project" value="InterPro"/>
</dbReference>
<evidence type="ECO:0000256" key="1">
    <source>
        <dbReference type="ARBA" id="ARBA00004651"/>
    </source>
</evidence>
<reference evidence="8 9" key="1">
    <citation type="journal article" date="2017" name="Elife">
        <title>Extensive horizontal gene transfer in cheese-associated bacteria.</title>
        <authorList>
            <person name="Bonham K.S."/>
            <person name="Wolfe B.E."/>
            <person name="Dutton R.J."/>
        </authorList>
    </citation>
    <scope>NUCLEOTIDE SEQUENCE [LARGE SCALE GENOMIC DNA]</scope>
    <source>
        <strain evidence="8 9">JB196</strain>
    </source>
</reference>
<dbReference type="GO" id="GO:0005886">
    <property type="term" value="C:plasma membrane"/>
    <property type="evidence" value="ECO:0007669"/>
    <property type="project" value="UniProtKB-SubCell"/>
</dbReference>
<protein>
    <submittedName>
        <fullName evidence="8">Chorismate-binding protein</fullName>
    </submittedName>
</protein>
<dbReference type="Proteomes" id="UP000252479">
    <property type="component" value="Unassembled WGS sequence"/>
</dbReference>
<proteinExistence type="inferred from homology"/>
<keyword evidence="5 7" id="KW-1133">Transmembrane helix</keyword>
<evidence type="ECO:0000256" key="2">
    <source>
        <dbReference type="ARBA" id="ARBA00005262"/>
    </source>
</evidence>
<name>A0A368LPK1_9VIBR</name>
<accession>A0A368LPK1</accession>
<dbReference type="EMBL" id="QPGL01000001">
    <property type="protein sequence ID" value="RCS73741.1"/>
    <property type="molecule type" value="Genomic_DNA"/>
</dbReference>
<dbReference type="PIRSF" id="PIRSF004810">
    <property type="entry name" value="ChrA"/>
    <property type="match status" value="1"/>
</dbReference>
<keyword evidence="4 7" id="KW-0812">Transmembrane</keyword>
<feature type="transmembrane region" description="Helical" evidence="7">
    <location>
        <begin position="345"/>
        <end position="364"/>
    </location>
</feature>
<dbReference type="GeneID" id="303189079"/>
<dbReference type="NCBIfam" id="TIGR00937">
    <property type="entry name" value="2A51"/>
    <property type="match status" value="1"/>
</dbReference>
<gene>
    <name evidence="8" type="ORF">CIK83_09105</name>
</gene>
<keyword evidence="3" id="KW-1003">Cell membrane</keyword>
<evidence type="ECO:0000256" key="6">
    <source>
        <dbReference type="ARBA" id="ARBA00023136"/>
    </source>
</evidence>
<dbReference type="Pfam" id="PF02417">
    <property type="entry name" value="Chromate_transp"/>
    <property type="match status" value="2"/>
</dbReference>
<organism evidence="8 9">
    <name type="scientific">Vibrio casei</name>
    <dbReference type="NCBI Taxonomy" id="673372"/>
    <lineage>
        <taxon>Bacteria</taxon>
        <taxon>Pseudomonadati</taxon>
        <taxon>Pseudomonadota</taxon>
        <taxon>Gammaproteobacteria</taxon>
        <taxon>Vibrionales</taxon>
        <taxon>Vibrionaceae</taxon>
        <taxon>Vibrio</taxon>
    </lineage>
</organism>
<evidence type="ECO:0000256" key="3">
    <source>
        <dbReference type="ARBA" id="ARBA00022475"/>
    </source>
</evidence>
<evidence type="ECO:0000313" key="9">
    <source>
        <dbReference type="Proteomes" id="UP000252479"/>
    </source>
</evidence>
<feature type="transmembrane region" description="Helical" evidence="7">
    <location>
        <begin position="71"/>
        <end position="100"/>
    </location>
</feature>
<dbReference type="RefSeq" id="WP_086961499.1">
    <property type="nucleotide sequence ID" value="NZ_FUKS01000039.1"/>
</dbReference>
<keyword evidence="9" id="KW-1185">Reference proteome</keyword>
<feature type="transmembrane region" description="Helical" evidence="7">
    <location>
        <begin position="257"/>
        <end position="282"/>
    </location>
</feature>
<dbReference type="InterPro" id="IPR014047">
    <property type="entry name" value="Chr_Tranpt_l_chain"/>
</dbReference>
<feature type="transmembrane region" description="Helical" evidence="7">
    <location>
        <begin position="371"/>
        <end position="390"/>
    </location>
</feature>
<sequence>MLTLFLAFFSLGWVSFGGPAAHIGYFRQAFVEQRQWVTAEEYAQLIALSQFLPGPGSSQIGFAIGYQRAGVLGGICAFLGFTLPSIILMVIAASASAFFFKHDIFEGITHGLKLLAVVVVADATLSMYRNFCQTKITAAFCVLTACTTLLFPSVISQLLCLIITAILGSLWLRKAPYPPQSKPNQAHFVANYSIIQWTAGVLFLTLFLILPWFTSFNTTIQLFSEFFQTGSLVFGGGHVVLPLLQNSLNNQISSEQFLTGYAAAQAVPGPMFTIATYLGYFLLPSSPIFGAIIATTAIFLPGFLLIIVFFNHWQTLAKKPVLSSAICGINAAVVGLLMATLYQPVFVTSVTQTLDIIWVILGLFSLRMLKLPIVFLVMAFIFVSLLFSTIL</sequence>
<evidence type="ECO:0000313" key="8">
    <source>
        <dbReference type="EMBL" id="RCS73741.1"/>
    </source>
</evidence>
<feature type="transmembrane region" description="Helical" evidence="7">
    <location>
        <begin position="112"/>
        <end position="129"/>
    </location>
</feature>
<keyword evidence="6 7" id="KW-0472">Membrane</keyword>
<dbReference type="InterPro" id="IPR003370">
    <property type="entry name" value="Chromate_transpt"/>
</dbReference>
<evidence type="ECO:0000256" key="7">
    <source>
        <dbReference type="SAM" id="Phobius"/>
    </source>
</evidence>